<organism evidence="2 3">
    <name type="scientific">Cerrena zonata</name>
    <dbReference type="NCBI Taxonomy" id="2478898"/>
    <lineage>
        <taxon>Eukaryota</taxon>
        <taxon>Fungi</taxon>
        <taxon>Dikarya</taxon>
        <taxon>Basidiomycota</taxon>
        <taxon>Agaricomycotina</taxon>
        <taxon>Agaricomycetes</taxon>
        <taxon>Polyporales</taxon>
        <taxon>Cerrenaceae</taxon>
        <taxon>Cerrena</taxon>
    </lineage>
</organism>
<accession>A0AAW0GS74</accession>
<dbReference type="Gene3D" id="3.10.580.10">
    <property type="entry name" value="CBS-domain"/>
    <property type="match status" value="2"/>
</dbReference>
<feature type="compositionally biased region" description="Basic residues" evidence="1">
    <location>
        <begin position="216"/>
        <end position="234"/>
    </location>
</feature>
<feature type="compositionally biased region" description="Basic and acidic residues" evidence="1">
    <location>
        <begin position="248"/>
        <end position="259"/>
    </location>
</feature>
<dbReference type="Proteomes" id="UP001385951">
    <property type="component" value="Unassembled WGS sequence"/>
</dbReference>
<dbReference type="EMBL" id="JASBNA010000001">
    <property type="protein sequence ID" value="KAK7696381.1"/>
    <property type="molecule type" value="Genomic_DNA"/>
</dbReference>
<feature type="compositionally biased region" description="Basic and acidic residues" evidence="1">
    <location>
        <begin position="573"/>
        <end position="591"/>
    </location>
</feature>
<reference evidence="2 3" key="1">
    <citation type="submission" date="2022-09" db="EMBL/GenBank/DDBJ databases">
        <authorList>
            <person name="Palmer J.M."/>
        </authorList>
    </citation>
    <scope>NUCLEOTIDE SEQUENCE [LARGE SCALE GENOMIC DNA]</scope>
    <source>
        <strain evidence="2 3">DSM 7382</strain>
    </source>
</reference>
<protein>
    <submittedName>
        <fullName evidence="2">Uncharacterized protein</fullName>
    </submittedName>
</protein>
<feature type="region of interest" description="Disordered" evidence="1">
    <location>
        <begin position="323"/>
        <end position="343"/>
    </location>
</feature>
<feature type="region of interest" description="Disordered" evidence="1">
    <location>
        <begin position="155"/>
        <end position="261"/>
    </location>
</feature>
<feature type="region of interest" description="Disordered" evidence="1">
    <location>
        <begin position="529"/>
        <end position="552"/>
    </location>
</feature>
<evidence type="ECO:0000313" key="2">
    <source>
        <dbReference type="EMBL" id="KAK7696381.1"/>
    </source>
</evidence>
<feature type="region of interest" description="Disordered" evidence="1">
    <location>
        <begin position="564"/>
        <end position="591"/>
    </location>
</feature>
<gene>
    <name evidence="2" type="ORF">QCA50_001035</name>
</gene>
<dbReference type="InterPro" id="IPR046342">
    <property type="entry name" value="CBS_dom_sf"/>
</dbReference>
<dbReference type="GO" id="GO:0005737">
    <property type="term" value="C:cytoplasm"/>
    <property type="evidence" value="ECO:0007669"/>
    <property type="project" value="TreeGrafter"/>
</dbReference>
<dbReference type="PANTHER" id="PTHR12064">
    <property type="entry name" value="METAL TRANSPORTER CNNM"/>
    <property type="match status" value="1"/>
</dbReference>
<dbReference type="SUPFAM" id="SSF54631">
    <property type="entry name" value="CBS-domain pair"/>
    <property type="match status" value="1"/>
</dbReference>
<dbReference type="InterPro" id="IPR045095">
    <property type="entry name" value="ACDP"/>
</dbReference>
<comment type="caution">
    <text evidence="2">The sequence shown here is derived from an EMBL/GenBank/DDBJ whole genome shotgun (WGS) entry which is preliminary data.</text>
</comment>
<feature type="compositionally biased region" description="Basic and acidic residues" evidence="1">
    <location>
        <begin position="189"/>
        <end position="215"/>
    </location>
</feature>
<dbReference type="GO" id="GO:0030026">
    <property type="term" value="P:intracellular manganese ion homeostasis"/>
    <property type="evidence" value="ECO:0007669"/>
    <property type="project" value="TreeGrafter"/>
</dbReference>
<dbReference type="AlphaFoldDB" id="A0AAW0GS74"/>
<proteinExistence type="predicted"/>
<evidence type="ECO:0000313" key="3">
    <source>
        <dbReference type="Proteomes" id="UP001385951"/>
    </source>
</evidence>
<feature type="region of interest" description="Disordered" evidence="1">
    <location>
        <begin position="351"/>
        <end position="370"/>
    </location>
</feature>
<dbReference type="GO" id="GO:0010960">
    <property type="term" value="P:magnesium ion homeostasis"/>
    <property type="evidence" value="ECO:0007669"/>
    <property type="project" value="InterPro"/>
</dbReference>
<sequence length="591" mass="64429">MTPIENVFMLSIDAKLDYETLRKICITGHSRIPVYEEVDVPIPTLAAVGALESRELLALSTPTNFLFDNKPATKKVKRIIGILLVKQCVLLDPKDATPIRKIPLNRVPFVPNNEPLLGILDTFQEGRSHMAIVSRFSVAKAASVKQAVKRGLTQRLRDRVLGDTDSSSSGSESEEEGPNGSPQKSTRNRKSEESDSDKEASVRTGSIHEDRDDRSRRPKKHARFGIKSRGRNKKRVADEEMAMPSEDVDQHQEKQKSEGLKSSLILPKSSFRNYEQNMPADAVLATEGADEFLEGVDAAVMPLGIITLEDVLEELIGEEIYDEFDPQGHPDLTSYSQPEPKGPTFLKHKGSAPNLMSDESTAAAGPYSTNPPVIEVSKPITSTPLLRPIPMPALKTLKGLAFARSRSAPPIPREEKPHVQAVTATVRPSMEIPEDGTSTLHGTFNEKDMTDEVLVFDSATRTTSYPELISPVRSTPYNPQPMQIRAPIPVSATASSPGPTSLAALSAISRSSSPAPSLEHVIMVERKRRATAGASSMPPPKGNWFKSSPLTGDRSGVVVAERIKKIPGLGDQEEVRISSDNDKSGPDKHDG</sequence>
<keyword evidence="3" id="KW-1185">Reference proteome</keyword>
<dbReference type="PANTHER" id="PTHR12064:SF90">
    <property type="entry name" value="CNNM TRANSMEMBRANE DOMAIN-CONTAINING PROTEIN"/>
    <property type="match status" value="1"/>
</dbReference>
<name>A0AAW0GS74_9APHY</name>
<evidence type="ECO:0000256" key="1">
    <source>
        <dbReference type="SAM" id="MobiDB-lite"/>
    </source>
</evidence>